<dbReference type="PROSITE" id="PS00211">
    <property type="entry name" value="ABC_TRANSPORTER_1"/>
    <property type="match status" value="1"/>
</dbReference>
<gene>
    <name evidence="6" type="ORF">GJU40_12035</name>
</gene>
<dbReference type="SUPFAM" id="SSF52540">
    <property type="entry name" value="P-loop containing nucleoside triphosphate hydrolases"/>
    <property type="match status" value="1"/>
</dbReference>
<evidence type="ECO:0000256" key="3">
    <source>
        <dbReference type="ARBA" id="ARBA00022741"/>
    </source>
</evidence>
<evidence type="ECO:0000256" key="4">
    <source>
        <dbReference type="ARBA" id="ARBA00022840"/>
    </source>
</evidence>
<evidence type="ECO:0000256" key="1">
    <source>
        <dbReference type="ARBA" id="ARBA00005417"/>
    </source>
</evidence>
<name>A0A7X2IZW1_9BACI</name>
<evidence type="ECO:0000313" key="7">
    <source>
        <dbReference type="Proteomes" id="UP000448867"/>
    </source>
</evidence>
<dbReference type="Pfam" id="PF00005">
    <property type="entry name" value="ABC_tran"/>
    <property type="match status" value="1"/>
</dbReference>
<dbReference type="InterPro" id="IPR017871">
    <property type="entry name" value="ABC_transporter-like_CS"/>
</dbReference>
<reference evidence="6 7" key="1">
    <citation type="submission" date="2019-11" db="EMBL/GenBank/DDBJ databases">
        <title>Bacillus lacus genome.</title>
        <authorList>
            <person name="Allen C.J."/>
            <person name="Newman J.D."/>
        </authorList>
    </citation>
    <scope>NUCLEOTIDE SEQUENCE [LARGE SCALE GENOMIC DNA]</scope>
    <source>
        <strain evidence="6 7">KCTC 33946</strain>
    </source>
</reference>
<dbReference type="OrthoDB" id="9804819at2"/>
<dbReference type="PANTHER" id="PTHR43335">
    <property type="entry name" value="ABC TRANSPORTER, ATP-BINDING PROTEIN"/>
    <property type="match status" value="1"/>
</dbReference>
<dbReference type="InterPro" id="IPR003439">
    <property type="entry name" value="ABC_transporter-like_ATP-bd"/>
</dbReference>
<dbReference type="AlphaFoldDB" id="A0A7X2IZW1"/>
<keyword evidence="2" id="KW-0813">Transport</keyword>
<evidence type="ECO:0000313" key="6">
    <source>
        <dbReference type="EMBL" id="MRX72870.1"/>
    </source>
</evidence>
<dbReference type="Gene3D" id="3.40.50.300">
    <property type="entry name" value="P-loop containing nucleotide triphosphate hydrolases"/>
    <property type="match status" value="1"/>
</dbReference>
<dbReference type="EMBL" id="WKKI01000022">
    <property type="protein sequence ID" value="MRX72870.1"/>
    <property type="molecule type" value="Genomic_DNA"/>
</dbReference>
<dbReference type="Proteomes" id="UP000448867">
    <property type="component" value="Unassembled WGS sequence"/>
</dbReference>
<keyword evidence="4 6" id="KW-0067">ATP-binding</keyword>
<evidence type="ECO:0000256" key="2">
    <source>
        <dbReference type="ARBA" id="ARBA00022448"/>
    </source>
</evidence>
<sequence length="262" mass="29093">MFILFLYLYLIISLLGGVTVNKTKILEVKNISKNVKGKKILDDISFDLFANDICGFLGPNGSGKTTLIRILTGLIHPTKGNVVINGTDVNTSKRQALKHVGAIVESPIFFSYMTGKQNLINLARITSGVGERNVKDRVKEVLKIVGLENRGDDKVDSYSLGMKQRLGIAQALLGEPQFIILDEPSNGLDPVGMKELRELILALNRKNGITFLISSHLIKELEMVCKSWVMINKGKITWQGKDTELGSTNEDLEQKFIEMMTQ</sequence>
<dbReference type="GO" id="GO:0005524">
    <property type="term" value="F:ATP binding"/>
    <property type="evidence" value="ECO:0007669"/>
    <property type="project" value="UniProtKB-KW"/>
</dbReference>
<evidence type="ECO:0000259" key="5">
    <source>
        <dbReference type="PROSITE" id="PS50893"/>
    </source>
</evidence>
<protein>
    <submittedName>
        <fullName evidence="6">ATP-binding cassette domain-containing protein</fullName>
    </submittedName>
</protein>
<feature type="domain" description="ABC transporter" evidence="5">
    <location>
        <begin position="26"/>
        <end position="258"/>
    </location>
</feature>
<comment type="caution">
    <text evidence="6">The sequence shown here is derived from an EMBL/GenBank/DDBJ whole genome shotgun (WGS) entry which is preliminary data.</text>
</comment>
<keyword evidence="7" id="KW-1185">Reference proteome</keyword>
<accession>A0A7X2IZW1</accession>
<dbReference type="InterPro" id="IPR003593">
    <property type="entry name" value="AAA+_ATPase"/>
</dbReference>
<comment type="similarity">
    <text evidence="1">Belongs to the ABC transporter superfamily.</text>
</comment>
<dbReference type="InterPro" id="IPR027417">
    <property type="entry name" value="P-loop_NTPase"/>
</dbReference>
<dbReference type="PANTHER" id="PTHR43335:SF4">
    <property type="entry name" value="ABC TRANSPORTER, ATP-BINDING PROTEIN"/>
    <property type="match status" value="1"/>
</dbReference>
<dbReference type="PROSITE" id="PS50893">
    <property type="entry name" value="ABC_TRANSPORTER_2"/>
    <property type="match status" value="1"/>
</dbReference>
<proteinExistence type="inferred from homology"/>
<organism evidence="6 7">
    <name type="scientific">Metabacillus lacus</name>
    <dbReference type="NCBI Taxonomy" id="1983721"/>
    <lineage>
        <taxon>Bacteria</taxon>
        <taxon>Bacillati</taxon>
        <taxon>Bacillota</taxon>
        <taxon>Bacilli</taxon>
        <taxon>Bacillales</taxon>
        <taxon>Bacillaceae</taxon>
        <taxon>Metabacillus</taxon>
    </lineage>
</organism>
<keyword evidence="3" id="KW-0547">Nucleotide-binding</keyword>
<dbReference type="SMART" id="SM00382">
    <property type="entry name" value="AAA"/>
    <property type="match status" value="1"/>
</dbReference>
<dbReference type="GO" id="GO:0016887">
    <property type="term" value="F:ATP hydrolysis activity"/>
    <property type="evidence" value="ECO:0007669"/>
    <property type="project" value="InterPro"/>
</dbReference>